<dbReference type="InterPro" id="IPR029058">
    <property type="entry name" value="AB_hydrolase_fold"/>
</dbReference>
<name>N9DN11_9GAMM</name>
<sequence length="255" mass="28899">MFYCHKNPPLNQKILLITGWGGGTKLLNSFKQALENKGHSVELINIFNALDEYALQRQAEKAKAFDVIIGWSLGGQLATLLADQISKQYHQQKILITLASNPCFVESCIENAEWHTAMPQATFQSFKQSFQQDAIATLKKFGFMVCQGVKTTKEDFATLQSLIQPQNLDILKQGLNCLEQLNNVSILKNYAGHQYHLFAKQDFLVSYKVAENFQNFNAKFLETELISGSHGFPVFQYDSITDKICQYLQKINQTS</sequence>
<evidence type="ECO:0000313" key="1">
    <source>
        <dbReference type="EMBL" id="ENV82060.1"/>
    </source>
</evidence>
<proteinExistence type="predicted"/>
<evidence type="ECO:0000313" key="2">
    <source>
        <dbReference type="Proteomes" id="UP000018460"/>
    </source>
</evidence>
<accession>N9DN11</accession>
<gene>
    <name evidence="1" type="ORF">F941_02505</name>
</gene>
<dbReference type="eggNOG" id="COG1073">
    <property type="taxonomic scope" value="Bacteria"/>
</dbReference>
<comment type="caution">
    <text evidence="1">The sequence shown here is derived from an EMBL/GenBank/DDBJ whole genome shotgun (WGS) entry which is preliminary data.</text>
</comment>
<dbReference type="Proteomes" id="UP000018460">
    <property type="component" value="Unassembled WGS sequence"/>
</dbReference>
<dbReference type="AlphaFoldDB" id="N9DN11"/>
<organism evidence="1 2">
    <name type="scientific">Acinetobacter bouvetii DSM 14964 = CIP 107468</name>
    <dbReference type="NCBI Taxonomy" id="1120925"/>
    <lineage>
        <taxon>Bacteria</taxon>
        <taxon>Pseudomonadati</taxon>
        <taxon>Pseudomonadota</taxon>
        <taxon>Gammaproteobacteria</taxon>
        <taxon>Moraxellales</taxon>
        <taxon>Moraxellaceae</taxon>
        <taxon>Acinetobacter</taxon>
    </lineage>
</organism>
<dbReference type="EMBL" id="APQD01000019">
    <property type="protein sequence ID" value="ENV82060.1"/>
    <property type="molecule type" value="Genomic_DNA"/>
</dbReference>
<protein>
    <recommendedName>
        <fullName evidence="3">Serine hydrolase FSH domain-containing protein</fullName>
    </recommendedName>
</protein>
<keyword evidence="2" id="KW-1185">Reference proteome</keyword>
<dbReference type="Gene3D" id="3.40.50.1820">
    <property type="entry name" value="alpha/beta hydrolase"/>
    <property type="match status" value="1"/>
</dbReference>
<evidence type="ECO:0008006" key="3">
    <source>
        <dbReference type="Google" id="ProtNLM"/>
    </source>
</evidence>
<dbReference type="PATRIC" id="fig|1120925.3.peg.2646"/>
<reference evidence="1 2" key="1">
    <citation type="submission" date="2013-02" db="EMBL/GenBank/DDBJ databases">
        <title>The Genome Sequence of Acinetobacter bouvetii CIP 107468.</title>
        <authorList>
            <consortium name="The Broad Institute Genome Sequencing Platform"/>
            <consortium name="The Broad Institute Genome Sequencing Center for Infectious Disease"/>
            <person name="Cerqueira G."/>
            <person name="Feldgarden M."/>
            <person name="Courvalin P."/>
            <person name="Perichon B."/>
            <person name="Grillot-Courvalin C."/>
            <person name="Clermont D."/>
            <person name="Rocha E."/>
            <person name="Yoon E.-J."/>
            <person name="Nemec A."/>
            <person name="Walker B."/>
            <person name="Young S.K."/>
            <person name="Zeng Q."/>
            <person name="Gargeya S."/>
            <person name="Fitzgerald M."/>
            <person name="Haas B."/>
            <person name="Abouelleil A."/>
            <person name="Alvarado L."/>
            <person name="Arachchi H.M."/>
            <person name="Berlin A.M."/>
            <person name="Chapman S.B."/>
            <person name="Dewar J."/>
            <person name="Goldberg J."/>
            <person name="Griggs A."/>
            <person name="Gujja S."/>
            <person name="Hansen M."/>
            <person name="Howarth C."/>
            <person name="Imamovic A."/>
            <person name="Larimer J."/>
            <person name="McCowan C."/>
            <person name="Murphy C."/>
            <person name="Neiman D."/>
            <person name="Pearson M."/>
            <person name="Priest M."/>
            <person name="Roberts A."/>
            <person name="Saif S."/>
            <person name="Shea T."/>
            <person name="Sisk P."/>
            <person name="Sykes S."/>
            <person name="Wortman J."/>
            <person name="Nusbaum C."/>
            <person name="Birren B."/>
        </authorList>
    </citation>
    <scope>NUCLEOTIDE SEQUENCE [LARGE SCALE GENOMIC DNA]</scope>
    <source>
        <strain evidence="1 2">CIP 107468</strain>
    </source>
</reference>
<dbReference type="SUPFAM" id="SSF53474">
    <property type="entry name" value="alpha/beta-Hydrolases"/>
    <property type="match status" value="1"/>
</dbReference>